<accession>A0A9N9EYD1</accession>
<evidence type="ECO:0000313" key="2">
    <source>
        <dbReference type="Proteomes" id="UP000789396"/>
    </source>
</evidence>
<dbReference type="Proteomes" id="UP000789396">
    <property type="component" value="Unassembled WGS sequence"/>
</dbReference>
<comment type="caution">
    <text evidence="1">The sequence shown here is derived from an EMBL/GenBank/DDBJ whole genome shotgun (WGS) entry which is preliminary data.</text>
</comment>
<organism evidence="1 2">
    <name type="scientific">Racocetra fulgida</name>
    <dbReference type="NCBI Taxonomy" id="60492"/>
    <lineage>
        <taxon>Eukaryota</taxon>
        <taxon>Fungi</taxon>
        <taxon>Fungi incertae sedis</taxon>
        <taxon>Mucoromycota</taxon>
        <taxon>Glomeromycotina</taxon>
        <taxon>Glomeromycetes</taxon>
        <taxon>Diversisporales</taxon>
        <taxon>Gigasporaceae</taxon>
        <taxon>Racocetra</taxon>
    </lineage>
</organism>
<name>A0A9N9EYD1_9GLOM</name>
<dbReference type="AlphaFoldDB" id="A0A9N9EYD1"/>
<keyword evidence="2" id="KW-1185">Reference proteome</keyword>
<reference evidence="1" key="1">
    <citation type="submission" date="2021-06" db="EMBL/GenBank/DDBJ databases">
        <authorList>
            <person name="Kallberg Y."/>
            <person name="Tangrot J."/>
            <person name="Rosling A."/>
        </authorList>
    </citation>
    <scope>NUCLEOTIDE SEQUENCE</scope>
    <source>
        <strain evidence="1">IN212</strain>
    </source>
</reference>
<dbReference type="EMBL" id="CAJVPZ010001732">
    <property type="protein sequence ID" value="CAG8498624.1"/>
    <property type="molecule type" value="Genomic_DNA"/>
</dbReference>
<gene>
    <name evidence="1" type="ORF">RFULGI_LOCUS2328</name>
</gene>
<evidence type="ECO:0000313" key="1">
    <source>
        <dbReference type="EMBL" id="CAG8498624.1"/>
    </source>
</evidence>
<protein>
    <submittedName>
        <fullName evidence="1">270_t:CDS:1</fullName>
    </submittedName>
</protein>
<sequence length="95" mass="11017">MNSQQGSSTSNDAWNQKDPNYCQDCDEYKTCKKKGHIAKHCIKVIELDYCAHCGSTEHVRKKDCTEIKLLKEQQAKKYKCDQTEVQLAIQENFML</sequence>
<proteinExistence type="predicted"/>